<dbReference type="RefSeq" id="WP_230254926.1">
    <property type="nucleotide sequence ID" value="NZ_JAJKFV010000029.1"/>
</dbReference>
<evidence type="ECO:0008006" key="4">
    <source>
        <dbReference type="Google" id="ProtNLM"/>
    </source>
</evidence>
<evidence type="ECO:0000313" key="2">
    <source>
        <dbReference type="EMBL" id="MCC9644082.1"/>
    </source>
</evidence>
<proteinExistence type="predicted"/>
<dbReference type="Proteomes" id="UP001430306">
    <property type="component" value="Unassembled WGS sequence"/>
</dbReference>
<name>A0ABS8NKJ5_9BACT</name>
<reference evidence="2" key="1">
    <citation type="submission" date="2021-11" db="EMBL/GenBank/DDBJ databases">
        <title>Genome sequence.</title>
        <authorList>
            <person name="Sun Q."/>
        </authorList>
    </citation>
    <scope>NUCLEOTIDE SEQUENCE</scope>
    <source>
        <strain evidence="2">JC740</strain>
    </source>
</reference>
<keyword evidence="3" id="KW-1185">Reference proteome</keyword>
<dbReference type="EMBL" id="JAJKFW010000025">
    <property type="protein sequence ID" value="MCC9644082.1"/>
    <property type="molecule type" value="Genomic_DNA"/>
</dbReference>
<organism evidence="2 3">
    <name type="scientific">Rhodopirellula halodulae</name>
    <dbReference type="NCBI Taxonomy" id="2894198"/>
    <lineage>
        <taxon>Bacteria</taxon>
        <taxon>Pseudomonadati</taxon>
        <taxon>Planctomycetota</taxon>
        <taxon>Planctomycetia</taxon>
        <taxon>Pirellulales</taxon>
        <taxon>Pirellulaceae</taxon>
        <taxon>Rhodopirellula</taxon>
    </lineage>
</organism>
<dbReference type="PROSITE" id="PS51257">
    <property type="entry name" value="PROKAR_LIPOPROTEIN"/>
    <property type="match status" value="1"/>
</dbReference>
<feature type="region of interest" description="Disordered" evidence="1">
    <location>
        <begin position="42"/>
        <end position="63"/>
    </location>
</feature>
<gene>
    <name evidence="2" type="ORF">LOC71_17505</name>
</gene>
<protein>
    <recommendedName>
        <fullName evidence="4">Secreted protein</fullName>
    </recommendedName>
</protein>
<evidence type="ECO:0000256" key="1">
    <source>
        <dbReference type="SAM" id="MobiDB-lite"/>
    </source>
</evidence>
<accession>A0ABS8NKJ5</accession>
<evidence type="ECO:0000313" key="3">
    <source>
        <dbReference type="Proteomes" id="UP001430306"/>
    </source>
</evidence>
<comment type="caution">
    <text evidence="2">The sequence shown here is derived from an EMBL/GenBank/DDBJ whole genome shotgun (WGS) entry which is preliminary data.</text>
</comment>
<feature type="compositionally biased region" description="Basic and acidic residues" evidence="1">
    <location>
        <begin position="45"/>
        <end position="63"/>
    </location>
</feature>
<sequence length="63" mass="6792">MKFFDLRLTRVVALAGVVALVGCQGSSQPEATSTDELTQFLNDNPELKEPKEDVPASDPTKAD</sequence>